<dbReference type="Pfam" id="PF13360">
    <property type="entry name" value="PQQ_2"/>
    <property type="match status" value="2"/>
</dbReference>
<organism evidence="2 3">
    <name type="scientific">Acidianus manzaensis</name>
    <dbReference type="NCBI Taxonomy" id="282676"/>
    <lineage>
        <taxon>Archaea</taxon>
        <taxon>Thermoproteota</taxon>
        <taxon>Thermoprotei</taxon>
        <taxon>Sulfolobales</taxon>
        <taxon>Sulfolobaceae</taxon>
        <taxon>Acidianus</taxon>
    </lineage>
</organism>
<dbReference type="OrthoDB" id="145878at2157"/>
<protein>
    <submittedName>
        <fullName evidence="2">Pyrrolo-quinoline quinone</fullName>
    </submittedName>
</protein>
<dbReference type="GeneID" id="41591705"/>
<dbReference type="RefSeq" id="WP_148692499.1">
    <property type="nucleotide sequence ID" value="NZ_CP020477.1"/>
</dbReference>
<gene>
    <name evidence="2" type="ORF">B6F84_12235</name>
</gene>
<dbReference type="Proteomes" id="UP000193404">
    <property type="component" value="Chromosome"/>
</dbReference>
<dbReference type="InterPro" id="IPR015943">
    <property type="entry name" value="WD40/YVTN_repeat-like_dom_sf"/>
</dbReference>
<dbReference type="AlphaFoldDB" id="A0A1W6K2D3"/>
<dbReference type="PANTHER" id="PTHR34512">
    <property type="entry name" value="CELL SURFACE PROTEIN"/>
    <property type="match status" value="1"/>
</dbReference>
<accession>A0A1W6K2D3</accession>
<feature type="domain" description="Pyrrolo-quinoline quinone repeat" evidence="1">
    <location>
        <begin position="272"/>
        <end position="424"/>
    </location>
</feature>
<keyword evidence="3" id="KW-1185">Reference proteome</keyword>
<evidence type="ECO:0000313" key="3">
    <source>
        <dbReference type="Proteomes" id="UP000193404"/>
    </source>
</evidence>
<proteinExistence type="predicted"/>
<dbReference type="SUPFAM" id="SSF50998">
    <property type="entry name" value="Quinoprotein alcohol dehydrogenase-like"/>
    <property type="match status" value="1"/>
</dbReference>
<reference evidence="2 3" key="1">
    <citation type="submission" date="2017-03" db="EMBL/GenBank/DDBJ databases">
        <title>Sulfur activation and transportation mechanism of thermophilic Archaea Acidianus manzaensis YN-25.</title>
        <authorList>
            <person name="Ma Y."/>
            <person name="Yang Y."/>
            <person name="Xia J."/>
        </authorList>
    </citation>
    <scope>NUCLEOTIDE SEQUENCE [LARGE SCALE GENOMIC DNA]</scope>
    <source>
        <strain evidence="2 3">YN-25</strain>
    </source>
</reference>
<dbReference type="Gene3D" id="2.130.10.10">
    <property type="entry name" value="YVTN repeat-like/Quinoprotein amine dehydrogenase"/>
    <property type="match status" value="2"/>
</dbReference>
<dbReference type="InterPro" id="IPR018391">
    <property type="entry name" value="PQQ_b-propeller_rpt"/>
</dbReference>
<evidence type="ECO:0000259" key="1">
    <source>
        <dbReference type="Pfam" id="PF13360"/>
    </source>
</evidence>
<dbReference type="STRING" id="282676.B6F84_12235"/>
<dbReference type="KEGG" id="aman:B6F84_12235"/>
<dbReference type="EMBL" id="CP020477">
    <property type="protein sequence ID" value="ARM76703.1"/>
    <property type="molecule type" value="Genomic_DNA"/>
</dbReference>
<dbReference type="PANTHER" id="PTHR34512:SF30">
    <property type="entry name" value="OUTER MEMBRANE PROTEIN ASSEMBLY FACTOR BAMB"/>
    <property type="match status" value="1"/>
</dbReference>
<dbReference type="SMART" id="SM00564">
    <property type="entry name" value="PQQ"/>
    <property type="match status" value="6"/>
</dbReference>
<evidence type="ECO:0000313" key="2">
    <source>
        <dbReference type="EMBL" id="ARM76703.1"/>
    </source>
</evidence>
<sequence length="464" mass="50676">MNKNQIIGLAIIISVLVGVSSFTLYENHKLPISGLNILRHTSTYSSSLIPNSAPVNISPKVTVIQSIPENSKLYNENIEVFENSPSHVYFLPVTTGYFLLNVTGAIIEPPSIYGNLMIITTSGPMINNSLMYNLGCVYAINDSSGKIVWYEEFQNQIMTQPIIVNGILIIGLGNNMFQNSSIRGTGYNAIIALNVSNGKVLWTYQTLGEDMPTPAYYKGMVIEANGNDEVFALNITSGKLVWNTYLGSYVSMSSMLLVGNIVYFGSANPYVFWAINANNGKVIWEDNFTNDFSGYCLGGLDDSSPSYSNGIVVTSFTIRFTFNNSIDEYLVAMNSKNGDVLWLINEGYTSMPPNLESPPPVIYKGIVFHDSPVGILYAVNLTSGKVLWTFNTGFTTSNVDIAYGKVLIQNRTGTLFVLSLNGSLIKEIQTPVSPGPGNILVTYNSIILVGVNGIIDVLPIQAIR</sequence>
<dbReference type="InterPro" id="IPR011047">
    <property type="entry name" value="Quinoprotein_ADH-like_sf"/>
</dbReference>
<feature type="domain" description="Pyrrolo-quinoline quinone repeat" evidence="1">
    <location>
        <begin position="136"/>
        <end position="245"/>
    </location>
</feature>
<dbReference type="InterPro" id="IPR002372">
    <property type="entry name" value="PQQ_rpt_dom"/>
</dbReference>
<name>A0A1W6K2D3_9CREN</name>